<dbReference type="InterPro" id="IPR040690">
    <property type="entry name" value="FtsX_ECD"/>
</dbReference>
<evidence type="ECO:0000256" key="11">
    <source>
        <dbReference type="SAM" id="Phobius"/>
    </source>
</evidence>
<evidence type="ECO:0000256" key="1">
    <source>
        <dbReference type="ARBA" id="ARBA00004651"/>
    </source>
</evidence>
<feature type="domain" description="ABC3 transporter permease C-terminal" evidence="12">
    <location>
        <begin position="216"/>
        <end position="334"/>
    </location>
</feature>
<feature type="transmembrane region" description="Helical" evidence="11">
    <location>
        <begin position="210"/>
        <end position="231"/>
    </location>
</feature>
<dbReference type="PANTHER" id="PTHR47755">
    <property type="entry name" value="CELL DIVISION PROTEIN FTSX"/>
    <property type="match status" value="1"/>
</dbReference>
<feature type="transmembrane region" description="Helical" evidence="11">
    <location>
        <begin position="59"/>
        <end position="80"/>
    </location>
</feature>
<dbReference type="Pfam" id="PF02687">
    <property type="entry name" value="FtsX"/>
    <property type="match status" value="1"/>
</dbReference>
<evidence type="ECO:0000256" key="5">
    <source>
        <dbReference type="ARBA" id="ARBA00022618"/>
    </source>
</evidence>
<feature type="transmembrane region" description="Helical" evidence="11">
    <location>
        <begin position="305"/>
        <end position="329"/>
    </location>
</feature>
<evidence type="ECO:0000256" key="4">
    <source>
        <dbReference type="ARBA" id="ARBA00022475"/>
    </source>
</evidence>
<dbReference type="InterPro" id="IPR004513">
    <property type="entry name" value="FtsX"/>
</dbReference>
<proteinExistence type="inferred from homology"/>
<evidence type="ECO:0000256" key="8">
    <source>
        <dbReference type="ARBA" id="ARBA00023136"/>
    </source>
</evidence>
<evidence type="ECO:0000256" key="3">
    <source>
        <dbReference type="ARBA" id="ARBA00021907"/>
    </source>
</evidence>
<evidence type="ECO:0000256" key="7">
    <source>
        <dbReference type="ARBA" id="ARBA00022989"/>
    </source>
</evidence>
<keyword evidence="8 10" id="KW-0472">Membrane</keyword>
<dbReference type="GO" id="GO:0051301">
    <property type="term" value="P:cell division"/>
    <property type="evidence" value="ECO:0007669"/>
    <property type="project" value="UniProtKB-KW"/>
</dbReference>
<feature type="domain" description="FtsX extracellular" evidence="13">
    <location>
        <begin position="95"/>
        <end position="190"/>
    </location>
</feature>
<sequence length="339" mass="37899">MKDQEHIYNDEMEETSTAYPKLLEVWSESDNLEKSSFIAASGNLLVGVVKSITREPLTAMLSILTLTTALFLFSIFLIFVEHIEHALIKTQSEITLSIYLKNASPEGEVEALQSELQRLEEVKSIIYLSKNDALEAFRKSLGANKGVLDGIEAQNPLPASFELHFKEGKLEAEQLNKLTHQLRNKTIVEQMHYNESLLDRMSGLLSSFRAAALMGGVLMLIMTAFIMWNTIRLALYSHREELRVHKLLGSTDAAIILPYVVEGFIKGLLSALLSLSILLMCVELLPKLLEHVGEFKTIIPQIHNLSILGTLLVLMCGAGIALLSSFFAARAFIREQREL</sequence>
<dbReference type="GO" id="GO:0005886">
    <property type="term" value="C:plasma membrane"/>
    <property type="evidence" value="ECO:0007669"/>
    <property type="project" value="UniProtKB-SubCell"/>
</dbReference>
<comment type="subcellular location">
    <subcellularLocation>
        <location evidence="1">Cell membrane</location>
        <topology evidence="1">Multi-pass membrane protein</topology>
    </subcellularLocation>
</comment>
<organism evidence="14 15">
    <name type="scientific">SAR324 cluster bacterium</name>
    <dbReference type="NCBI Taxonomy" id="2024889"/>
    <lineage>
        <taxon>Bacteria</taxon>
        <taxon>Deltaproteobacteria</taxon>
        <taxon>SAR324 cluster</taxon>
    </lineage>
</organism>
<evidence type="ECO:0000313" key="14">
    <source>
        <dbReference type="EMBL" id="NMC62619.1"/>
    </source>
</evidence>
<evidence type="ECO:0000256" key="2">
    <source>
        <dbReference type="ARBA" id="ARBA00007379"/>
    </source>
</evidence>
<dbReference type="PANTHER" id="PTHR47755:SF1">
    <property type="entry name" value="CELL DIVISION PROTEIN FTSX"/>
    <property type="match status" value="1"/>
</dbReference>
<dbReference type="PIRSF" id="PIRSF003097">
    <property type="entry name" value="FtsX"/>
    <property type="match status" value="1"/>
</dbReference>
<evidence type="ECO:0000256" key="10">
    <source>
        <dbReference type="PIRNR" id="PIRNR003097"/>
    </source>
</evidence>
<dbReference type="Gene3D" id="3.30.70.3040">
    <property type="match status" value="1"/>
</dbReference>
<dbReference type="EMBL" id="JAAZON010000234">
    <property type="protein sequence ID" value="NMC62619.1"/>
    <property type="molecule type" value="Genomic_DNA"/>
</dbReference>
<comment type="similarity">
    <text evidence="2 10">Belongs to the ABC-4 integral membrane protein family. FtsX subfamily.</text>
</comment>
<dbReference type="Pfam" id="PF18075">
    <property type="entry name" value="FtsX_ECD"/>
    <property type="match status" value="1"/>
</dbReference>
<name>A0A7X9FRS3_9DELT</name>
<reference evidence="14 15" key="1">
    <citation type="journal article" date="2020" name="Biotechnol. Biofuels">
        <title>New insights from the biogas microbiome by comprehensive genome-resolved metagenomics of nearly 1600 species originating from multiple anaerobic digesters.</title>
        <authorList>
            <person name="Campanaro S."/>
            <person name="Treu L."/>
            <person name="Rodriguez-R L.M."/>
            <person name="Kovalovszki A."/>
            <person name="Ziels R.M."/>
            <person name="Maus I."/>
            <person name="Zhu X."/>
            <person name="Kougias P.G."/>
            <person name="Basile A."/>
            <person name="Luo G."/>
            <person name="Schluter A."/>
            <person name="Konstantinidis K.T."/>
            <person name="Angelidaki I."/>
        </authorList>
    </citation>
    <scope>NUCLEOTIDE SEQUENCE [LARGE SCALE GENOMIC DNA]</scope>
    <source>
        <strain evidence="14">AS27yjCOA_65</strain>
    </source>
</reference>
<evidence type="ECO:0000256" key="9">
    <source>
        <dbReference type="ARBA" id="ARBA00023306"/>
    </source>
</evidence>
<evidence type="ECO:0000256" key="6">
    <source>
        <dbReference type="ARBA" id="ARBA00022692"/>
    </source>
</evidence>
<dbReference type="Proteomes" id="UP000524246">
    <property type="component" value="Unassembled WGS sequence"/>
</dbReference>
<accession>A0A7X9FRS3</accession>
<evidence type="ECO:0000259" key="12">
    <source>
        <dbReference type="Pfam" id="PF02687"/>
    </source>
</evidence>
<dbReference type="InterPro" id="IPR003838">
    <property type="entry name" value="ABC3_permease_C"/>
</dbReference>
<evidence type="ECO:0000313" key="15">
    <source>
        <dbReference type="Proteomes" id="UP000524246"/>
    </source>
</evidence>
<gene>
    <name evidence="14" type="ORF">GYA55_05555</name>
</gene>
<keyword evidence="5 10" id="KW-0132">Cell division</keyword>
<keyword evidence="4 10" id="KW-1003">Cell membrane</keyword>
<protein>
    <recommendedName>
        <fullName evidence="3 10">Cell division protein FtsX</fullName>
    </recommendedName>
</protein>
<dbReference type="AlphaFoldDB" id="A0A7X9FRS3"/>
<evidence type="ECO:0000259" key="13">
    <source>
        <dbReference type="Pfam" id="PF18075"/>
    </source>
</evidence>
<keyword evidence="9 10" id="KW-0131">Cell cycle</keyword>
<keyword evidence="6 11" id="KW-0812">Transmembrane</keyword>
<keyword evidence="7 11" id="KW-1133">Transmembrane helix</keyword>
<comment type="caution">
    <text evidence="14">The sequence shown here is derived from an EMBL/GenBank/DDBJ whole genome shotgun (WGS) entry which is preliminary data.</text>
</comment>